<keyword evidence="2" id="KW-1185">Reference proteome</keyword>
<dbReference type="Proteomes" id="UP000813463">
    <property type="component" value="Chromosome 2"/>
</dbReference>
<reference evidence="3" key="2">
    <citation type="submission" date="2025-08" db="UniProtKB">
        <authorList>
            <consortium name="RefSeq"/>
        </authorList>
    </citation>
    <scope>IDENTIFICATION</scope>
    <source>
        <tissue evidence="3">Leaf</tissue>
    </source>
</reference>
<name>A0ABM3R7D6_SPIOL</name>
<dbReference type="PANTHER" id="PTHR34835:SF90">
    <property type="entry name" value="AMINOTRANSFERASE-LIKE PLANT MOBILE DOMAIN-CONTAINING PROTEIN"/>
    <property type="match status" value="1"/>
</dbReference>
<reference evidence="2" key="1">
    <citation type="journal article" date="2021" name="Nat. Commun.">
        <title>Genomic analyses provide insights into spinach domestication and the genetic basis of agronomic traits.</title>
        <authorList>
            <person name="Cai X."/>
            <person name="Sun X."/>
            <person name="Xu C."/>
            <person name="Sun H."/>
            <person name="Wang X."/>
            <person name="Ge C."/>
            <person name="Zhang Z."/>
            <person name="Wang Q."/>
            <person name="Fei Z."/>
            <person name="Jiao C."/>
            <person name="Wang Q."/>
        </authorList>
    </citation>
    <scope>NUCLEOTIDE SEQUENCE [LARGE SCALE GENOMIC DNA]</scope>
    <source>
        <strain evidence="2">cv. Varoflay</strain>
    </source>
</reference>
<feature type="region of interest" description="Disordered" evidence="1">
    <location>
        <begin position="1"/>
        <end position="21"/>
    </location>
</feature>
<accession>A0ABM3R7D6</accession>
<sequence length="842" mass="97267">MAEDKEHDEQGRRTNKEKTRFNRDDCDVLLKNMAVKDKKRETASKEPSKNSVIVDHELLYDINKEHGGSPEVDKRSTSSEVVHDSSATHGKITHDPPPRNEPKNTKIRVKLVGQKKPMAKVMQGTIADEQGMDAANAGKKNKRKRAEEGEVFVRRTPTFTLNPRHSTQQIKRFIKGINNQAHKRQAIVDMGFGGLLHIDFPRNNPTFAGDLVMNFDTNSICILLERNKEIRIVASDVHLVYGIPLEGHKIIEAKDDEEGFRELIDKWKAYHESIDVPSLTEIVTKLVTDDVDDNWKRSFLVLAVNSCIKSTTNTQPFLRFLSTSYDTNRIPNFNWCQYALESLVDGTLYWKCDTTRYFPGPLPFLMVCYFDRLKRQTFDPPRTFPLISSWNKNVVKERVALELKFGFGLGLLLERIETPSLGEEPQQLDMQHHPHDDERLQHHNNEQEHNQNHQDPQPINIPTNMKEFMQQFGEVTTIIANGFVKLTNLLAVGEQLSPLNIFKEDMAFNLAKMWSRCSSTQLPSEFQVFTQQTGSRSLLSQDNDMYSSIWFANIMDDIVRKETGEDQISMQNQVPQQVPILDQSYQQADTNFEYNRELRVDSSSPVHMLECDPTYYDDPLKNDELVVNEKICDNVPNCQDQGMEEHVDYEKCNGKRARKLPSIFRSPFLVQYSHLMIGKEKERNRILDYAFCLELDGDEELYEDGVNLLIRDYFKTMGANVFICNDVIDSWAYILNERDKIRKRGKRMFFPTETFNFLIHIDETEGISQNSHDARLQSFKDSCSYNMEQHNISSLKGYSLIFFPNLCTITLLRDVHKYQGQNFGYFGQQCPGGRIEAQGQVF</sequence>
<organism evidence="2 3">
    <name type="scientific">Spinacia oleracea</name>
    <name type="common">Spinach</name>
    <dbReference type="NCBI Taxonomy" id="3562"/>
    <lineage>
        <taxon>Eukaryota</taxon>
        <taxon>Viridiplantae</taxon>
        <taxon>Streptophyta</taxon>
        <taxon>Embryophyta</taxon>
        <taxon>Tracheophyta</taxon>
        <taxon>Spermatophyta</taxon>
        <taxon>Magnoliopsida</taxon>
        <taxon>eudicotyledons</taxon>
        <taxon>Gunneridae</taxon>
        <taxon>Pentapetalae</taxon>
        <taxon>Caryophyllales</taxon>
        <taxon>Chenopodiaceae</taxon>
        <taxon>Chenopodioideae</taxon>
        <taxon>Anserineae</taxon>
        <taxon>Spinacia</taxon>
    </lineage>
</organism>
<dbReference type="RefSeq" id="XP_056691524.1">
    <property type="nucleotide sequence ID" value="XM_056835546.1"/>
</dbReference>
<proteinExistence type="predicted"/>
<feature type="compositionally biased region" description="Basic and acidic residues" evidence="1">
    <location>
        <begin position="64"/>
        <end position="83"/>
    </location>
</feature>
<gene>
    <name evidence="3" type="primary">LOC110791587</name>
</gene>
<dbReference type="GeneID" id="110791587"/>
<feature type="compositionally biased region" description="Basic and acidic residues" evidence="1">
    <location>
        <begin position="92"/>
        <end position="104"/>
    </location>
</feature>
<evidence type="ECO:0000313" key="3">
    <source>
        <dbReference type="RefSeq" id="XP_056691524.1"/>
    </source>
</evidence>
<evidence type="ECO:0000256" key="1">
    <source>
        <dbReference type="SAM" id="MobiDB-lite"/>
    </source>
</evidence>
<evidence type="ECO:0000313" key="2">
    <source>
        <dbReference type="Proteomes" id="UP000813463"/>
    </source>
</evidence>
<dbReference type="PANTHER" id="PTHR34835">
    <property type="entry name" value="OS07G0283600 PROTEIN-RELATED"/>
    <property type="match status" value="1"/>
</dbReference>
<protein>
    <submittedName>
        <fullName evidence="3">Uncharacterized protein isoform X1</fullName>
    </submittedName>
</protein>
<feature type="region of interest" description="Disordered" evidence="1">
    <location>
        <begin position="64"/>
        <end position="105"/>
    </location>
</feature>